<reference evidence="5" key="1">
    <citation type="journal article" date="2021" name="bioRxiv">
        <title>Whole Genome Assembly and Annotation of Northern Wild Rice, Zizania palustris L., Supports a Whole Genome Duplication in the Zizania Genus.</title>
        <authorList>
            <person name="Haas M."/>
            <person name="Kono T."/>
            <person name="Macchietto M."/>
            <person name="Millas R."/>
            <person name="McGilp L."/>
            <person name="Shao M."/>
            <person name="Duquette J."/>
            <person name="Hirsch C.N."/>
            <person name="Kimball J."/>
        </authorList>
    </citation>
    <scope>NUCLEOTIDE SEQUENCE</scope>
    <source>
        <tissue evidence="5">Fresh leaf tissue</tissue>
    </source>
</reference>
<feature type="domain" description="RRM" evidence="4">
    <location>
        <begin position="291"/>
        <end position="371"/>
    </location>
</feature>
<dbReference type="PROSITE" id="PS50102">
    <property type="entry name" value="RRM"/>
    <property type="match status" value="3"/>
</dbReference>
<feature type="compositionally biased region" description="Acidic residues" evidence="3">
    <location>
        <begin position="87"/>
        <end position="99"/>
    </location>
</feature>
<reference evidence="5" key="2">
    <citation type="submission" date="2021-02" db="EMBL/GenBank/DDBJ databases">
        <authorList>
            <person name="Kimball J.A."/>
            <person name="Haas M.W."/>
            <person name="Macchietto M."/>
            <person name="Kono T."/>
            <person name="Duquette J."/>
            <person name="Shao M."/>
        </authorList>
    </citation>
    <scope>NUCLEOTIDE SEQUENCE</scope>
    <source>
        <tissue evidence="5">Fresh leaf tissue</tissue>
    </source>
</reference>
<feature type="domain" description="RRM" evidence="4">
    <location>
        <begin position="195"/>
        <end position="279"/>
    </location>
</feature>
<keyword evidence="1 2" id="KW-0694">RNA-binding</keyword>
<keyword evidence="6" id="KW-1185">Reference proteome</keyword>
<feature type="domain" description="RRM" evidence="4">
    <location>
        <begin position="114"/>
        <end position="209"/>
    </location>
</feature>
<dbReference type="FunFam" id="3.30.70.330:FF:000498">
    <property type="entry name" value="RNA-binding (RRM/RBD/RNP motifs) family protein"/>
    <property type="match status" value="1"/>
</dbReference>
<sequence length="645" mass="73077">MAEPWPLFDLNVAPEDVDWDEEPEGMVEEEVEVEVVVLDEEEPEGVIMEDATAAATVEEEAEEAKEVVVPEAEAEVEAEAEAKAEAEAEAEAEGEEGEVERDGDAEAMRKKNAREVLVGGLPQDAAEEDVAQALAEAGDVEEVRLVRDPAEPRCNKGFAFVRFAAAWQARWAADDVRTAMIKGKACGICKNDGTKTLHLRNICFDWTKDDLAEELKSYKLENLEDISLVEHLDIKGKNRGYAFLEFSTHVDAADAFFKLQNTDIYLGTDVSTQVSFSKTIAPDDKVMEKVKSVFLDGLPPHWNEDKVREVFGKFGQIDTVQLARNMVTAKRKDFGFIGFASRQSALDCISTFSTGGAIEGSGKVRIKASLQRPRNTFKKHSWKRATPMGIRRGFVDKRYGDNGSHPSKFRHSGHAKHDYSSNPFHDKYHHQPMVGRLSRMEEADVEERRVSSREYSSHYRRYSPVSGPSHRYGRTHREAYVESRYAYEYPKHRETRHGESIQRDAYRSKYAHSYPERPHRDFCPECNPCDHSSRAYYYKTGHEPMHSSSQAVSQSEKSYSQGRQLMPSGSYVLQEQNAAPASSQVAPPPHQIAKPFHEQSSSQSDDRSAYEAETEYTFRARRSRYPSSRDDADTTHHKKYHRQGR</sequence>
<dbReference type="OrthoDB" id="3800936at2759"/>
<accession>A0A8J5TDI1</accession>
<evidence type="ECO:0000313" key="5">
    <source>
        <dbReference type="EMBL" id="KAG8080695.1"/>
    </source>
</evidence>
<feature type="region of interest" description="Disordered" evidence="3">
    <location>
        <begin position="65"/>
        <end position="106"/>
    </location>
</feature>
<feature type="compositionally biased region" description="Low complexity" evidence="3">
    <location>
        <begin position="547"/>
        <end position="560"/>
    </location>
</feature>
<comment type="caution">
    <text evidence="5">The sequence shown here is derived from an EMBL/GenBank/DDBJ whole genome shotgun (WGS) entry which is preliminary data.</text>
</comment>
<dbReference type="GO" id="GO:0003723">
    <property type="term" value="F:RNA binding"/>
    <property type="evidence" value="ECO:0007669"/>
    <property type="project" value="UniProtKB-UniRule"/>
</dbReference>
<dbReference type="Pfam" id="PF00076">
    <property type="entry name" value="RRM_1"/>
    <property type="match status" value="3"/>
</dbReference>
<feature type="region of interest" description="Disordered" evidence="3">
    <location>
        <begin position="542"/>
        <end position="645"/>
    </location>
</feature>
<organism evidence="5 6">
    <name type="scientific">Zizania palustris</name>
    <name type="common">Northern wild rice</name>
    <dbReference type="NCBI Taxonomy" id="103762"/>
    <lineage>
        <taxon>Eukaryota</taxon>
        <taxon>Viridiplantae</taxon>
        <taxon>Streptophyta</taxon>
        <taxon>Embryophyta</taxon>
        <taxon>Tracheophyta</taxon>
        <taxon>Spermatophyta</taxon>
        <taxon>Magnoliopsida</taxon>
        <taxon>Liliopsida</taxon>
        <taxon>Poales</taxon>
        <taxon>Poaceae</taxon>
        <taxon>BOP clade</taxon>
        <taxon>Oryzoideae</taxon>
        <taxon>Oryzeae</taxon>
        <taxon>Zizaniinae</taxon>
        <taxon>Zizania</taxon>
    </lineage>
</organism>
<dbReference type="PANTHER" id="PTHR21245">
    <property type="entry name" value="HETEROGENEOUS NUCLEAR RIBONUCLEOPROTEIN"/>
    <property type="match status" value="1"/>
</dbReference>
<dbReference type="CDD" id="cd00590">
    <property type="entry name" value="RRM_SF"/>
    <property type="match status" value="1"/>
</dbReference>
<feature type="compositionally biased region" description="Basic residues" evidence="3">
    <location>
        <begin position="636"/>
        <end position="645"/>
    </location>
</feature>
<proteinExistence type="predicted"/>
<evidence type="ECO:0000256" key="1">
    <source>
        <dbReference type="ARBA" id="ARBA00022884"/>
    </source>
</evidence>
<dbReference type="AlphaFoldDB" id="A0A8J5TDI1"/>
<gene>
    <name evidence="5" type="ORF">GUJ93_ZPchr0007g4230</name>
</gene>
<protein>
    <recommendedName>
        <fullName evidence="4">RRM domain-containing protein</fullName>
    </recommendedName>
</protein>
<evidence type="ECO:0000256" key="2">
    <source>
        <dbReference type="PROSITE-ProRule" id="PRU00176"/>
    </source>
</evidence>
<dbReference type="Proteomes" id="UP000729402">
    <property type="component" value="Unassembled WGS sequence"/>
</dbReference>
<dbReference type="InterPro" id="IPR000504">
    <property type="entry name" value="RRM_dom"/>
</dbReference>
<evidence type="ECO:0000256" key="3">
    <source>
        <dbReference type="SAM" id="MobiDB-lite"/>
    </source>
</evidence>
<dbReference type="SMART" id="SM00360">
    <property type="entry name" value="RRM"/>
    <property type="match status" value="3"/>
</dbReference>
<evidence type="ECO:0000259" key="4">
    <source>
        <dbReference type="PROSITE" id="PS50102"/>
    </source>
</evidence>
<name>A0A8J5TDI1_ZIZPA</name>
<dbReference type="EMBL" id="JAAALK010000282">
    <property type="protein sequence ID" value="KAG8080695.1"/>
    <property type="molecule type" value="Genomic_DNA"/>
</dbReference>
<evidence type="ECO:0000313" key="6">
    <source>
        <dbReference type="Proteomes" id="UP000729402"/>
    </source>
</evidence>
<feature type="region of interest" description="Disordered" evidence="3">
    <location>
        <begin position="403"/>
        <end position="426"/>
    </location>
</feature>